<dbReference type="AlphaFoldDB" id="M0KEX5"/>
<sequence length="164" mass="18066">MADLLTHLLVPYILLTVASWRVDWLDQRWVIVGMGGAAIPDLIKLEIVLEEKTVESILGHPFSYDPLSTLGGVLLLAGVITVAFERRHWRRVFGLVTFGGLTSLLLDGIRVYADGRASVWLYPFTNWRPPTPSLYVSSDPTVLVVALLAAGTVAVVDRRIQASN</sequence>
<keyword evidence="2" id="KW-0378">Hydrolase</keyword>
<dbReference type="GO" id="GO:0016787">
    <property type="term" value="F:hydrolase activity"/>
    <property type="evidence" value="ECO:0007669"/>
    <property type="project" value="UniProtKB-KW"/>
</dbReference>
<comment type="caution">
    <text evidence="2">The sequence shown here is derived from an EMBL/GenBank/DDBJ whole genome shotgun (WGS) entry which is preliminary data.</text>
</comment>
<evidence type="ECO:0000313" key="2">
    <source>
        <dbReference type="EMBL" id="EMA19393.1"/>
    </source>
</evidence>
<keyword evidence="1" id="KW-1133">Transmembrane helix</keyword>
<accession>M0KEX5</accession>
<gene>
    <name evidence="2" type="ORF">C442_12790</name>
</gene>
<organism evidence="2 3">
    <name type="scientific">Haloarcula amylolytica JCM 13557</name>
    <dbReference type="NCBI Taxonomy" id="1227452"/>
    <lineage>
        <taxon>Archaea</taxon>
        <taxon>Methanobacteriati</taxon>
        <taxon>Methanobacteriota</taxon>
        <taxon>Stenosarchaea group</taxon>
        <taxon>Halobacteria</taxon>
        <taxon>Halobacteriales</taxon>
        <taxon>Haloarculaceae</taxon>
        <taxon>Haloarcula</taxon>
    </lineage>
</organism>
<protein>
    <submittedName>
        <fullName evidence="2">Putative membrane-bound metal-dependent hydrolase</fullName>
    </submittedName>
</protein>
<name>M0KEX5_9EURY</name>
<keyword evidence="1" id="KW-0812">Transmembrane</keyword>
<evidence type="ECO:0000256" key="1">
    <source>
        <dbReference type="SAM" id="Phobius"/>
    </source>
</evidence>
<keyword evidence="3" id="KW-1185">Reference proteome</keyword>
<dbReference type="EMBL" id="AOLW01000024">
    <property type="protein sequence ID" value="EMA19393.1"/>
    <property type="molecule type" value="Genomic_DNA"/>
</dbReference>
<evidence type="ECO:0000313" key="3">
    <source>
        <dbReference type="Proteomes" id="UP000011623"/>
    </source>
</evidence>
<feature type="transmembrane region" description="Helical" evidence="1">
    <location>
        <begin position="133"/>
        <end position="156"/>
    </location>
</feature>
<proteinExistence type="predicted"/>
<feature type="transmembrane region" description="Helical" evidence="1">
    <location>
        <begin position="67"/>
        <end position="85"/>
    </location>
</feature>
<feature type="transmembrane region" description="Helical" evidence="1">
    <location>
        <begin position="92"/>
        <end position="113"/>
    </location>
</feature>
<reference evidence="2 3" key="1">
    <citation type="journal article" date="2014" name="PLoS Genet.">
        <title>Phylogenetically driven sequencing of extremely halophilic archaea reveals strategies for static and dynamic osmo-response.</title>
        <authorList>
            <person name="Becker E.A."/>
            <person name="Seitzer P.M."/>
            <person name="Tritt A."/>
            <person name="Larsen D."/>
            <person name="Krusor M."/>
            <person name="Yao A.I."/>
            <person name="Wu D."/>
            <person name="Madern D."/>
            <person name="Eisen J.A."/>
            <person name="Darling A.E."/>
            <person name="Facciotti M.T."/>
        </authorList>
    </citation>
    <scope>NUCLEOTIDE SEQUENCE [LARGE SCALE GENOMIC DNA]</scope>
    <source>
        <strain evidence="2 3">JCM 13557</strain>
    </source>
</reference>
<keyword evidence="1" id="KW-0472">Membrane</keyword>
<dbReference type="PATRIC" id="fig|1227452.3.peg.2557"/>
<dbReference type="RefSeq" id="WP_008310992.1">
    <property type="nucleotide sequence ID" value="NZ_AOLW01000024.1"/>
</dbReference>
<dbReference type="Proteomes" id="UP000011623">
    <property type="component" value="Unassembled WGS sequence"/>
</dbReference>